<evidence type="ECO:0000256" key="1">
    <source>
        <dbReference type="SAM" id="MobiDB-lite"/>
    </source>
</evidence>
<protein>
    <recommendedName>
        <fullName evidence="5">DUF805 domain-containing protein</fullName>
    </recommendedName>
</protein>
<feature type="region of interest" description="Disordered" evidence="1">
    <location>
        <begin position="107"/>
        <end position="127"/>
    </location>
</feature>
<accession>A0A261EV14</accession>
<name>A0A261EV14_9BIFI</name>
<evidence type="ECO:0000313" key="3">
    <source>
        <dbReference type="EMBL" id="OZG50711.1"/>
    </source>
</evidence>
<feature type="region of interest" description="Disordered" evidence="1">
    <location>
        <begin position="1"/>
        <end position="95"/>
    </location>
</feature>
<dbReference type="Proteomes" id="UP000216004">
    <property type="component" value="Unassembled WGS sequence"/>
</dbReference>
<evidence type="ECO:0008006" key="5">
    <source>
        <dbReference type="Google" id="ProtNLM"/>
    </source>
</evidence>
<dbReference type="PANTHER" id="PTHR34980:SF2">
    <property type="entry name" value="INNER MEMBRANE PROTEIN YHAH-RELATED"/>
    <property type="match status" value="1"/>
</dbReference>
<dbReference type="EMBL" id="MWWS01000003">
    <property type="protein sequence ID" value="OZG50711.1"/>
    <property type="molecule type" value="Genomic_DNA"/>
</dbReference>
<dbReference type="GO" id="GO:0005886">
    <property type="term" value="C:plasma membrane"/>
    <property type="evidence" value="ECO:0007669"/>
    <property type="project" value="TreeGrafter"/>
</dbReference>
<feature type="compositionally biased region" description="Low complexity" evidence="1">
    <location>
        <begin position="58"/>
        <end position="84"/>
    </location>
</feature>
<feature type="compositionally biased region" description="Low complexity" evidence="1">
    <location>
        <begin position="107"/>
        <end position="118"/>
    </location>
</feature>
<keyword evidence="2" id="KW-0472">Membrane</keyword>
<keyword evidence="2" id="KW-0812">Transmembrane</keyword>
<dbReference type="OrthoDB" id="9812349at2"/>
<dbReference type="InterPro" id="IPR008523">
    <property type="entry name" value="DUF805"/>
</dbReference>
<sequence>MPQLNEDSNNSNAAGNSPSQQPQYRQPAPPQYGQQVPSTQQPQYGQQVPSPQQPRYGQAAPSQYSQQPQAQTQPQTQPQYRQPAYGQQTPGAAQYGVPGAQYAQQPQNNAQAGNQNPGTQSAFPQNTPVYNGVTNTMAVPSLDQPWYGIGFTDAVKRFFNKYADFKGRASKGEYWWVILFVSLCNILSLFLSVLLGEAGTFIDSIWHIAIFIPLLSVATRRLHDSNLSGGWLTLPIAMFFSGFMLDVVTLASLPTTLYNDLQPEDLYALSPAIGTMITIGGLLMILSIVAWIVLTVRDSKPEGARFDRQTPPNYQR</sequence>
<feature type="transmembrane region" description="Helical" evidence="2">
    <location>
        <begin position="201"/>
        <end position="219"/>
    </location>
</feature>
<reference evidence="3 4" key="1">
    <citation type="journal article" date="2017" name="BMC Genomics">
        <title>Comparative genomic and phylogenomic analyses of the Bifidobacteriaceae family.</title>
        <authorList>
            <person name="Lugli G.A."/>
            <person name="Milani C."/>
            <person name="Turroni F."/>
            <person name="Duranti S."/>
            <person name="Mancabelli L."/>
            <person name="Mangifesta M."/>
            <person name="Ferrario C."/>
            <person name="Modesto M."/>
            <person name="Mattarelli P."/>
            <person name="Jiri K."/>
            <person name="van Sinderen D."/>
            <person name="Ventura M."/>
        </authorList>
    </citation>
    <scope>NUCLEOTIDE SEQUENCE [LARGE SCALE GENOMIC DNA]</scope>
    <source>
        <strain evidence="3 4">DSM 22924</strain>
    </source>
</reference>
<gene>
    <name evidence="3" type="ORF">BOCO_0311</name>
</gene>
<keyword evidence="4" id="KW-1185">Reference proteome</keyword>
<dbReference type="RefSeq" id="WP_094722355.1">
    <property type="nucleotide sequence ID" value="NZ_MWWS01000003.1"/>
</dbReference>
<feature type="compositionally biased region" description="Polar residues" evidence="1">
    <location>
        <begin position="36"/>
        <end position="55"/>
    </location>
</feature>
<dbReference type="PANTHER" id="PTHR34980">
    <property type="entry name" value="INNER MEMBRANE PROTEIN-RELATED-RELATED"/>
    <property type="match status" value="1"/>
</dbReference>
<proteinExistence type="predicted"/>
<organism evidence="3 4">
    <name type="scientific">Bombiscardovia coagulans</name>
    <dbReference type="NCBI Taxonomy" id="686666"/>
    <lineage>
        <taxon>Bacteria</taxon>
        <taxon>Bacillati</taxon>
        <taxon>Actinomycetota</taxon>
        <taxon>Actinomycetes</taxon>
        <taxon>Bifidobacteriales</taxon>
        <taxon>Bifidobacteriaceae</taxon>
        <taxon>Bombiscardovia</taxon>
    </lineage>
</organism>
<evidence type="ECO:0000313" key="4">
    <source>
        <dbReference type="Proteomes" id="UP000216004"/>
    </source>
</evidence>
<evidence type="ECO:0000256" key="2">
    <source>
        <dbReference type="SAM" id="Phobius"/>
    </source>
</evidence>
<dbReference type="Pfam" id="PF05656">
    <property type="entry name" value="DUF805"/>
    <property type="match status" value="1"/>
</dbReference>
<feature type="transmembrane region" description="Helical" evidence="2">
    <location>
        <begin position="273"/>
        <end position="296"/>
    </location>
</feature>
<feature type="compositionally biased region" description="Low complexity" evidence="1">
    <location>
        <begin position="8"/>
        <end position="35"/>
    </location>
</feature>
<feature type="transmembrane region" description="Helical" evidence="2">
    <location>
        <begin position="174"/>
        <end position="195"/>
    </location>
</feature>
<keyword evidence="2" id="KW-1133">Transmembrane helix</keyword>
<feature type="transmembrane region" description="Helical" evidence="2">
    <location>
        <begin position="231"/>
        <end position="253"/>
    </location>
</feature>
<dbReference type="AlphaFoldDB" id="A0A261EV14"/>
<comment type="caution">
    <text evidence="3">The sequence shown here is derived from an EMBL/GenBank/DDBJ whole genome shotgun (WGS) entry which is preliminary data.</text>
</comment>